<feature type="region of interest" description="Disordered" evidence="1">
    <location>
        <begin position="39"/>
        <end position="60"/>
    </location>
</feature>
<dbReference type="STRING" id="5627.A0A1C7M1I9"/>
<dbReference type="Pfam" id="PF08719">
    <property type="entry name" value="NADAR"/>
    <property type="match status" value="1"/>
</dbReference>
<accession>A0A1C7M1I9</accession>
<reference evidence="3 4" key="1">
    <citation type="submission" date="2016-03" db="EMBL/GenBank/DDBJ databases">
        <title>Whole genome sequencing of Grifola frondosa 9006-11.</title>
        <authorList>
            <person name="Min B."/>
            <person name="Park H."/>
            <person name="Kim J.-G."/>
            <person name="Cho H."/>
            <person name="Oh Y.-L."/>
            <person name="Kong W.-S."/>
            <person name="Choi I.-G."/>
        </authorList>
    </citation>
    <scope>NUCLEOTIDE SEQUENCE [LARGE SCALE GENOMIC DNA]</scope>
    <source>
        <strain evidence="3 4">9006-11</strain>
    </source>
</reference>
<protein>
    <submittedName>
        <fullName evidence="3">Swarming motility protein YbiA</fullName>
    </submittedName>
</protein>
<keyword evidence="4" id="KW-1185">Reference proteome</keyword>
<feature type="domain" description="NADAR" evidence="2">
    <location>
        <begin position="77"/>
        <end position="203"/>
    </location>
</feature>
<gene>
    <name evidence="3" type="primary">ybiA_0</name>
    <name evidence="3" type="ORF">A0H81_09602</name>
</gene>
<evidence type="ECO:0000313" key="3">
    <source>
        <dbReference type="EMBL" id="OBZ70317.1"/>
    </source>
</evidence>
<dbReference type="AlphaFoldDB" id="A0A1C7M1I9"/>
<comment type="caution">
    <text evidence="3">The sequence shown here is derived from an EMBL/GenBank/DDBJ whole genome shotgun (WGS) entry which is preliminary data.</text>
</comment>
<dbReference type="SUPFAM" id="SSF143990">
    <property type="entry name" value="YbiA-like"/>
    <property type="match status" value="1"/>
</dbReference>
<proteinExistence type="predicted"/>
<evidence type="ECO:0000259" key="2">
    <source>
        <dbReference type="Pfam" id="PF08719"/>
    </source>
</evidence>
<dbReference type="NCBIfam" id="TIGR02464">
    <property type="entry name" value="ribofla_fusion"/>
    <property type="match status" value="1"/>
</dbReference>
<dbReference type="InterPro" id="IPR012816">
    <property type="entry name" value="NADAR"/>
</dbReference>
<dbReference type="CDD" id="cd15457">
    <property type="entry name" value="NADAR"/>
    <property type="match status" value="1"/>
</dbReference>
<dbReference type="Proteomes" id="UP000092993">
    <property type="component" value="Unassembled WGS sequence"/>
</dbReference>
<dbReference type="OrthoDB" id="206452at2759"/>
<dbReference type="OMA" id="NGPNEMG"/>
<dbReference type="Gene3D" id="1.10.357.40">
    <property type="entry name" value="YbiA-like"/>
    <property type="match status" value="1"/>
</dbReference>
<dbReference type="InterPro" id="IPR037238">
    <property type="entry name" value="YbiA-like_sf"/>
</dbReference>
<organism evidence="3 4">
    <name type="scientific">Grifola frondosa</name>
    <name type="common">Maitake</name>
    <name type="synonym">Polyporus frondosus</name>
    <dbReference type="NCBI Taxonomy" id="5627"/>
    <lineage>
        <taxon>Eukaryota</taxon>
        <taxon>Fungi</taxon>
        <taxon>Dikarya</taxon>
        <taxon>Basidiomycota</taxon>
        <taxon>Agaricomycotina</taxon>
        <taxon>Agaricomycetes</taxon>
        <taxon>Polyporales</taxon>
        <taxon>Grifolaceae</taxon>
        <taxon>Grifola</taxon>
    </lineage>
</organism>
<sequence length="209" mass="23496">MIYPVMQQMPDGGMALIYNPPLPQGMHVTGGVTSGVVPGVDPARGPSPAHSARASTPRPPAIKLDRENELAGLLHFSPHSVHYQRKTYPTALHLLEALKFLEHQPDLAERIRTCATPEQASEMAEAFRQHVRPDWEQVFLHMIDEALYWKFMQHPYLRRLLMDTGQVDLVFSDSDDSFWGDGPLGQGANHLGNALMRVRQRLRAEGVHH</sequence>
<dbReference type="EMBL" id="LUGG01000014">
    <property type="protein sequence ID" value="OBZ70317.1"/>
    <property type="molecule type" value="Genomic_DNA"/>
</dbReference>
<evidence type="ECO:0000313" key="4">
    <source>
        <dbReference type="Proteomes" id="UP000092993"/>
    </source>
</evidence>
<name>A0A1C7M1I9_GRIFR</name>
<evidence type="ECO:0000256" key="1">
    <source>
        <dbReference type="SAM" id="MobiDB-lite"/>
    </source>
</evidence>